<evidence type="ECO:0000256" key="5">
    <source>
        <dbReference type="ARBA" id="ARBA00023002"/>
    </source>
</evidence>
<dbReference type="Gene3D" id="3.30.1020.10">
    <property type="entry name" value="Antioxidant, Horf6, Chain A, domain2"/>
    <property type="match status" value="1"/>
</dbReference>
<evidence type="ECO:0000256" key="8">
    <source>
        <dbReference type="ARBA" id="ARBA00037420"/>
    </source>
</evidence>
<comment type="function">
    <text evidence="8 9">Thiol-specific peroxidase that catalyzes the reduction of hydrogen peroxide and organic hydroperoxides to water and alcohols, respectively. Plays a role in cell protection against oxidative stress by detoxifying peroxides.</text>
</comment>
<feature type="domain" description="Thioredoxin" evidence="10">
    <location>
        <begin position="18"/>
        <end position="173"/>
    </location>
</feature>
<evidence type="ECO:0000313" key="11">
    <source>
        <dbReference type="EMBL" id="WRP14461.1"/>
    </source>
</evidence>
<dbReference type="PIRSF" id="PIRSF000239">
    <property type="entry name" value="AHPC"/>
    <property type="match status" value="1"/>
</dbReference>
<comment type="subcellular location">
    <subcellularLocation>
        <location evidence="9">Cytoplasm</location>
    </subcellularLocation>
</comment>
<dbReference type="EMBL" id="CP141614">
    <property type="protein sequence ID" value="WRP14461.1"/>
    <property type="molecule type" value="Genomic_DNA"/>
</dbReference>
<feature type="active site" description="Cysteine sulfenic acid (-SOH) intermediate" evidence="9">
    <location>
        <position position="59"/>
    </location>
</feature>
<feature type="binding site" evidence="9">
    <location>
        <position position="136"/>
    </location>
    <ligand>
        <name>substrate</name>
    </ligand>
</feature>
<sequence>MDVLLETAQAETEAPALPRIGDPAPPFEAKTTQGMLKLSDLAGKWVVLFSHPADFTPVCTTEFVAFARRAEEFARRNVQLVGLSIDSVYSHLAWLRNIEERFGVKVPFPIIADLDMTVARRYGMIHPKEGTTSTVRALFIIDDRQVVRAILYYPMSTGRNIDEVLRIIDSLQTVDREKVATPADWHPGEPVILPPPQTQADLQARLERVEQAGYECKDWYLCLRKA</sequence>
<dbReference type="GO" id="GO:0140824">
    <property type="term" value="F:thioredoxin-dependent peroxiredoxin activity"/>
    <property type="evidence" value="ECO:0007669"/>
    <property type="project" value="UniProtKB-EC"/>
</dbReference>
<evidence type="ECO:0000256" key="2">
    <source>
        <dbReference type="ARBA" id="ARBA00022490"/>
    </source>
</evidence>
<feature type="disulfide bond" description="Interchain (with Cys-222); in linked form" evidence="9">
    <location>
        <position position="59"/>
    </location>
</feature>
<evidence type="ECO:0000256" key="6">
    <source>
        <dbReference type="ARBA" id="ARBA00023284"/>
    </source>
</evidence>
<evidence type="ECO:0000256" key="1">
    <source>
        <dbReference type="ARBA" id="ARBA00009796"/>
    </source>
</evidence>
<dbReference type="Pfam" id="PF10417">
    <property type="entry name" value="1-cysPrx_C"/>
    <property type="match status" value="1"/>
</dbReference>
<dbReference type="PANTHER" id="PTHR10681:SF128">
    <property type="entry name" value="THIOREDOXIN-DEPENDENT PEROXIDE REDUCTASE, MITOCHONDRIAL"/>
    <property type="match status" value="1"/>
</dbReference>
<organism evidence="11 12">
    <name type="scientific">Geochorda subterranea</name>
    <dbReference type="NCBI Taxonomy" id="3109564"/>
    <lineage>
        <taxon>Bacteria</taxon>
        <taxon>Bacillati</taxon>
        <taxon>Bacillota</taxon>
        <taxon>Limnochordia</taxon>
        <taxon>Limnochordales</taxon>
        <taxon>Geochordaceae</taxon>
        <taxon>Geochorda</taxon>
    </lineage>
</organism>
<dbReference type="CDD" id="cd03016">
    <property type="entry name" value="PRX_1cys"/>
    <property type="match status" value="1"/>
</dbReference>
<dbReference type="InterPro" id="IPR036249">
    <property type="entry name" value="Thioredoxin-like_sf"/>
</dbReference>
<keyword evidence="9" id="KW-1015">Disulfide bond</keyword>
<dbReference type="InterPro" id="IPR024706">
    <property type="entry name" value="Peroxiredoxin_AhpC-typ"/>
</dbReference>
<comment type="miscellaneous">
    <text evidence="9">The active site is a conserved redox-active cysteine residue, the peroxidatic cysteine (C(P)), which makes the nucleophilic attack on the peroxide substrate. The peroxide oxidizes the C(P)-SH to cysteine sulfenic acid (C(P)-SOH), which then reacts with another cysteine residue, the resolving cysteine (C(R)), to form a disulfide bridge. The disulfide is subsequently reduced by an appropriate electron donor to complete the catalytic cycle. Although the primary sequence of this enzyme is similar to those of the 1-Cys Prx6 enzymes, its catalytic properties resemble those of the typical 2-Cys Prxs and C(R) is provided by the other dimeric subunit to form an intersubunit disulfide. The disulfide is subsequently reduced by thioredoxin.</text>
</comment>
<dbReference type="InterPro" id="IPR022915">
    <property type="entry name" value="Peroxiredoxin_TDXH"/>
</dbReference>
<keyword evidence="2 9" id="KW-0963">Cytoplasm</keyword>
<dbReference type="InterPro" id="IPR050217">
    <property type="entry name" value="Peroxiredoxin"/>
</dbReference>
<dbReference type="PROSITE" id="PS51352">
    <property type="entry name" value="THIOREDOXIN_2"/>
    <property type="match status" value="1"/>
</dbReference>
<reference evidence="12" key="1">
    <citation type="submission" date="2023-12" db="EMBL/GenBank/DDBJ databases">
        <title>Novel isolates from deep terrestrial aquifers shed light on the physiology and ecology of the class Limnochordia.</title>
        <authorList>
            <person name="Karnachuk O.V."/>
            <person name="Lukina A.P."/>
            <person name="Avakyan M.R."/>
            <person name="Kadnikov V."/>
            <person name="Begmatov S."/>
            <person name="Beletsky A.V."/>
            <person name="Mardanov A.V."/>
            <person name="Ravin N.V."/>
        </authorList>
    </citation>
    <scope>NUCLEOTIDE SEQUENCE [LARGE SCALE GENOMIC DNA]</scope>
    <source>
        <strain evidence="12">LN</strain>
    </source>
</reference>
<comment type="similarity">
    <text evidence="1">Belongs to the peroxiredoxin family. AhpC/Prx1 subfamily.</text>
</comment>
<evidence type="ECO:0000256" key="9">
    <source>
        <dbReference type="HAMAP-Rule" id="MF_00401"/>
    </source>
</evidence>
<evidence type="ECO:0000256" key="4">
    <source>
        <dbReference type="ARBA" id="ARBA00022862"/>
    </source>
</evidence>
<proteinExistence type="inferred from homology"/>
<evidence type="ECO:0000256" key="3">
    <source>
        <dbReference type="ARBA" id="ARBA00022559"/>
    </source>
</evidence>
<dbReference type="SUPFAM" id="SSF52833">
    <property type="entry name" value="Thioredoxin-like"/>
    <property type="match status" value="1"/>
</dbReference>
<evidence type="ECO:0000259" key="10">
    <source>
        <dbReference type="PROSITE" id="PS51352"/>
    </source>
</evidence>
<dbReference type="InterPro" id="IPR013766">
    <property type="entry name" value="Thioredoxin_domain"/>
</dbReference>
<comment type="catalytic activity">
    <reaction evidence="9">
        <text>a hydroperoxide + [thioredoxin]-dithiol = an alcohol + [thioredoxin]-disulfide + H2O</text>
        <dbReference type="Rhea" id="RHEA:62620"/>
        <dbReference type="Rhea" id="RHEA-COMP:10698"/>
        <dbReference type="Rhea" id="RHEA-COMP:10700"/>
        <dbReference type="ChEBI" id="CHEBI:15377"/>
        <dbReference type="ChEBI" id="CHEBI:29950"/>
        <dbReference type="ChEBI" id="CHEBI:30879"/>
        <dbReference type="ChEBI" id="CHEBI:35924"/>
        <dbReference type="ChEBI" id="CHEBI:50058"/>
        <dbReference type="EC" id="1.11.1.24"/>
    </reaction>
</comment>
<name>A0ABZ1BPY4_9FIRM</name>
<dbReference type="Gene3D" id="3.40.30.10">
    <property type="entry name" value="Glutaredoxin"/>
    <property type="match status" value="1"/>
</dbReference>
<dbReference type="InterPro" id="IPR000866">
    <property type="entry name" value="AhpC/TSA"/>
</dbReference>
<dbReference type="InterPro" id="IPR045020">
    <property type="entry name" value="PRX_1cys"/>
</dbReference>
<comment type="subunit">
    <text evidence="9">Homodecamer. Pentamer of dimers that assemble into a ring structure.</text>
</comment>
<evidence type="ECO:0000256" key="7">
    <source>
        <dbReference type="ARBA" id="ARBA00025719"/>
    </source>
</evidence>
<feature type="disulfide bond" description="Interchain (with Cys-59); in linked form" evidence="9">
    <location>
        <position position="222"/>
    </location>
</feature>
<dbReference type="NCBIfam" id="NF009668">
    <property type="entry name" value="PRK13189.1"/>
    <property type="match status" value="1"/>
</dbReference>
<keyword evidence="5 9" id="KW-0560">Oxidoreductase</keyword>
<dbReference type="Proteomes" id="UP001333102">
    <property type="component" value="Chromosome"/>
</dbReference>
<evidence type="ECO:0000313" key="12">
    <source>
        <dbReference type="Proteomes" id="UP001333102"/>
    </source>
</evidence>
<keyword evidence="12" id="KW-1185">Reference proteome</keyword>
<dbReference type="RefSeq" id="WP_324668791.1">
    <property type="nucleotide sequence ID" value="NZ_CP141614.1"/>
</dbReference>
<keyword evidence="6 9" id="KW-0676">Redox-active center</keyword>
<feature type="disulfide bond" description="Alternate" evidence="9">
    <location>
        <begin position="216"/>
        <end position="222"/>
    </location>
</feature>
<dbReference type="PANTHER" id="PTHR10681">
    <property type="entry name" value="THIOREDOXIN PEROXIDASE"/>
    <property type="match status" value="1"/>
</dbReference>
<comment type="similarity">
    <text evidence="7 9">Belongs to the peroxiredoxin family. Prx6 subfamily.</text>
</comment>
<dbReference type="Pfam" id="PF00578">
    <property type="entry name" value="AhpC-TSA"/>
    <property type="match status" value="1"/>
</dbReference>
<dbReference type="HAMAP" id="MF_00401">
    <property type="entry name" value="Peroxiredoxin"/>
    <property type="match status" value="1"/>
</dbReference>
<gene>
    <name evidence="11" type="ORF">VLY81_13730</name>
</gene>
<keyword evidence="3 9" id="KW-0575">Peroxidase</keyword>
<dbReference type="EC" id="1.11.1.24" evidence="9"/>
<keyword evidence="4 9" id="KW-0049">Antioxidant</keyword>
<protein>
    <recommendedName>
        <fullName evidence="9">Peroxiredoxin</fullName>
        <ecNumber evidence="9">1.11.1.24</ecNumber>
    </recommendedName>
    <alternativeName>
        <fullName evidence="9">Thioredoxin peroxidase</fullName>
    </alternativeName>
    <alternativeName>
        <fullName evidence="9">Thioredoxin-dependent peroxiredoxin</fullName>
    </alternativeName>
</protein>
<dbReference type="InterPro" id="IPR019479">
    <property type="entry name" value="Peroxiredoxin_C"/>
</dbReference>
<accession>A0ABZ1BPY4</accession>